<keyword evidence="6 12" id="KW-0418">Kinase</keyword>
<dbReference type="Pfam" id="PF07730">
    <property type="entry name" value="HisKA_3"/>
    <property type="match status" value="1"/>
</dbReference>
<feature type="transmembrane region" description="Helical" evidence="9">
    <location>
        <begin position="127"/>
        <end position="155"/>
    </location>
</feature>
<keyword evidence="3" id="KW-0597">Phosphoprotein</keyword>
<proteinExistence type="predicted"/>
<evidence type="ECO:0000256" key="2">
    <source>
        <dbReference type="ARBA" id="ARBA00012438"/>
    </source>
</evidence>
<keyword evidence="13" id="KW-1185">Reference proteome</keyword>
<dbReference type="InterPro" id="IPR050482">
    <property type="entry name" value="Sensor_HK_TwoCompSys"/>
</dbReference>
<dbReference type="GO" id="GO:0016301">
    <property type="term" value="F:kinase activity"/>
    <property type="evidence" value="ECO:0007669"/>
    <property type="project" value="UniProtKB-KW"/>
</dbReference>
<keyword evidence="5" id="KW-0547">Nucleotide-binding</keyword>
<feature type="domain" description="Putative sensor" evidence="11">
    <location>
        <begin position="34"/>
        <end position="225"/>
    </location>
</feature>
<dbReference type="PANTHER" id="PTHR24421:SF10">
    <property type="entry name" value="NITRATE_NITRITE SENSOR PROTEIN NARQ"/>
    <property type="match status" value="1"/>
</dbReference>
<dbReference type="InterPro" id="IPR036890">
    <property type="entry name" value="HATPase_C_sf"/>
</dbReference>
<reference evidence="13" key="1">
    <citation type="journal article" date="2019" name="Int. J. Syst. Evol. Microbiol.">
        <title>The Global Catalogue of Microorganisms (GCM) 10K type strain sequencing project: providing services to taxonomists for standard genome sequencing and annotation.</title>
        <authorList>
            <consortium name="The Broad Institute Genomics Platform"/>
            <consortium name="The Broad Institute Genome Sequencing Center for Infectious Disease"/>
            <person name="Wu L."/>
            <person name="Ma J."/>
        </authorList>
    </citation>
    <scope>NUCLEOTIDE SEQUENCE [LARGE SCALE GENOMIC DNA]</scope>
    <source>
        <strain evidence="13">JCM 10649</strain>
    </source>
</reference>
<comment type="caution">
    <text evidence="12">The sequence shown here is derived from an EMBL/GenBank/DDBJ whole genome shotgun (WGS) entry which is preliminary data.</text>
</comment>
<keyword evidence="9" id="KW-1133">Transmembrane helix</keyword>
<dbReference type="Pfam" id="PF13796">
    <property type="entry name" value="Sensor"/>
    <property type="match status" value="1"/>
</dbReference>
<dbReference type="Gene3D" id="1.20.5.1930">
    <property type="match status" value="1"/>
</dbReference>
<keyword evidence="8" id="KW-0902">Two-component regulatory system</keyword>
<protein>
    <recommendedName>
        <fullName evidence="2">histidine kinase</fullName>
        <ecNumber evidence="2">2.7.13.3</ecNumber>
    </recommendedName>
</protein>
<dbReference type="RefSeq" id="WP_344098071.1">
    <property type="nucleotide sequence ID" value="NZ_BAAAHB010000185.1"/>
</dbReference>
<evidence type="ECO:0000256" key="6">
    <source>
        <dbReference type="ARBA" id="ARBA00022777"/>
    </source>
</evidence>
<name>A0ABP3LGB5_9ACTN</name>
<dbReference type="Proteomes" id="UP001499895">
    <property type="component" value="Unassembled WGS sequence"/>
</dbReference>
<gene>
    <name evidence="12" type="ORF">GCM10009544_66420</name>
</gene>
<feature type="transmembrane region" description="Helical" evidence="9">
    <location>
        <begin position="32"/>
        <end position="53"/>
    </location>
</feature>
<evidence type="ECO:0000313" key="12">
    <source>
        <dbReference type="EMBL" id="GAA0498122.1"/>
    </source>
</evidence>
<dbReference type="Gene3D" id="3.30.565.10">
    <property type="entry name" value="Histidine kinase-like ATPase, C-terminal domain"/>
    <property type="match status" value="1"/>
</dbReference>
<evidence type="ECO:0000256" key="5">
    <source>
        <dbReference type="ARBA" id="ARBA00022741"/>
    </source>
</evidence>
<dbReference type="InterPro" id="IPR011712">
    <property type="entry name" value="Sig_transdc_His_kin_sub3_dim/P"/>
</dbReference>
<evidence type="ECO:0000256" key="1">
    <source>
        <dbReference type="ARBA" id="ARBA00000085"/>
    </source>
</evidence>
<dbReference type="EC" id="2.7.13.3" evidence="2"/>
<dbReference type="CDD" id="cd16917">
    <property type="entry name" value="HATPase_UhpB-NarQ-NarX-like"/>
    <property type="match status" value="1"/>
</dbReference>
<evidence type="ECO:0000256" key="3">
    <source>
        <dbReference type="ARBA" id="ARBA00022553"/>
    </source>
</evidence>
<feature type="transmembrane region" description="Helical" evidence="9">
    <location>
        <begin position="192"/>
        <end position="210"/>
    </location>
</feature>
<accession>A0ABP3LGB5</accession>
<keyword evidence="9" id="KW-0472">Membrane</keyword>
<evidence type="ECO:0000256" key="8">
    <source>
        <dbReference type="ARBA" id="ARBA00023012"/>
    </source>
</evidence>
<evidence type="ECO:0000256" key="4">
    <source>
        <dbReference type="ARBA" id="ARBA00022679"/>
    </source>
</evidence>
<evidence type="ECO:0000313" key="13">
    <source>
        <dbReference type="Proteomes" id="UP001499895"/>
    </source>
</evidence>
<dbReference type="PANTHER" id="PTHR24421">
    <property type="entry name" value="NITRATE/NITRITE SENSOR PROTEIN NARX-RELATED"/>
    <property type="match status" value="1"/>
</dbReference>
<feature type="transmembrane region" description="Helical" evidence="9">
    <location>
        <begin position="59"/>
        <end position="82"/>
    </location>
</feature>
<dbReference type="SUPFAM" id="SSF55874">
    <property type="entry name" value="ATPase domain of HSP90 chaperone/DNA topoisomerase II/histidine kinase"/>
    <property type="match status" value="1"/>
</dbReference>
<sequence length="441" mass="47157">MAIYDGRTSAPRSHRVPAVLRAPLEGRTWREFLYLLLSLPISIVAFVFAVTMVSLGAGLLITFLGVPVLAAGLAGARGLGVLERARARALLRVKVAEPEPVRPRKGTRGPLAWTGALLKSGTSWRHLLYMALHLPWAIFAFVVSLVMWSVGWALLLYPAYAWMYPTYWGQDGMQLYGDNDGTTVYLDNPFEIGVTAGAGLLVVLATPWVIRGLAGVERLAVTGLLGPSRLATRVWELEEDRGVVVDTAAADLRRIERDLHDGAQARLVALAMDLGLAKEKLEEDPEAAARMVDEAHGEVKLALQELRDLARGIHPAILTDRGLSPALSALAARCTVPVAVDVDLPARPAPAIEGIAYFTVSELLQNVSKHSAARTARVEVWRSGTRLMLQVSDDGKGGASTATGSGLAGLAERLGSVDGLLVVDSPVGGPTTVTAELPWRG</sequence>
<organism evidence="12 13">
    <name type="scientific">Streptomyces stramineus</name>
    <dbReference type="NCBI Taxonomy" id="173861"/>
    <lineage>
        <taxon>Bacteria</taxon>
        <taxon>Bacillati</taxon>
        <taxon>Actinomycetota</taxon>
        <taxon>Actinomycetes</taxon>
        <taxon>Kitasatosporales</taxon>
        <taxon>Streptomycetaceae</taxon>
        <taxon>Streptomyces</taxon>
    </lineage>
</organism>
<comment type="catalytic activity">
    <reaction evidence="1">
        <text>ATP + protein L-histidine = ADP + protein N-phospho-L-histidine.</text>
        <dbReference type="EC" id="2.7.13.3"/>
    </reaction>
</comment>
<evidence type="ECO:0000256" key="9">
    <source>
        <dbReference type="SAM" id="Phobius"/>
    </source>
</evidence>
<keyword evidence="9" id="KW-0812">Transmembrane</keyword>
<evidence type="ECO:0000256" key="7">
    <source>
        <dbReference type="ARBA" id="ARBA00022840"/>
    </source>
</evidence>
<dbReference type="InterPro" id="IPR025828">
    <property type="entry name" value="Put_sensor_dom"/>
</dbReference>
<evidence type="ECO:0000259" key="10">
    <source>
        <dbReference type="Pfam" id="PF07730"/>
    </source>
</evidence>
<keyword evidence="7" id="KW-0067">ATP-binding</keyword>
<evidence type="ECO:0000259" key="11">
    <source>
        <dbReference type="Pfam" id="PF13796"/>
    </source>
</evidence>
<dbReference type="EMBL" id="BAAAHB010000185">
    <property type="protein sequence ID" value="GAA0498122.1"/>
    <property type="molecule type" value="Genomic_DNA"/>
</dbReference>
<keyword evidence="4" id="KW-0808">Transferase</keyword>
<feature type="domain" description="Signal transduction histidine kinase subgroup 3 dimerisation and phosphoacceptor" evidence="10">
    <location>
        <begin position="253"/>
        <end position="316"/>
    </location>
</feature>